<evidence type="ECO:0000256" key="1">
    <source>
        <dbReference type="SAM" id="MobiDB-lite"/>
    </source>
</evidence>
<dbReference type="Proteomes" id="UP000216897">
    <property type="component" value="Unassembled WGS sequence"/>
</dbReference>
<comment type="caution">
    <text evidence="2">The sequence shown here is derived from an EMBL/GenBank/DDBJ whole genome shotgun (WGS) entry which is preliminary data.</text>
</comment>
<reference evidence="2 3" key="1">
    <citation type="submission" date="2017-08" db="EMBL/GenBank/DDBJ databases">
        <title>Genomic and metabolic characterisation of spoilage-associated Pseudomonas species.</title>
        <authorList>
            <person name="Stanborough T."/>
            <person name="Fegan N."/>
            <person name="Powell S.M."/>
            <person name="Singh T."/>
            <person name="Tamplin M.L."/>
            <person name="Chandry P.S."/>
        </authorList>
    </citation>
    <scope>NUCLEOTIDE SEQUENCE [LARGE SCALE GENOMIC DNA]</scope>
    <source>
        <strain evidence="2 3">L1814</strain>
    </source>
</reference>
<feature type="region of interest" description="Disordered" evidence="1">
    <location>
        <begin position="206"/>
        <end position="238"/>
    </location>
</feature>
<gene>
    <name evidence="2" type="ORF">CJF38_19060</name>
</gene>
<dbReference type="RefSeq" id="WP_095022832.1">
    <property type="nucleotide sequence ID" value="NZ_JAAQXW010000003.1"/>
</dbReference>
<accession>A0ABX4GHQ8</accession>
<keyword evidence="3" id="KW-1185">Reference proteome</keyword>
<sequence>MEFYFDETSIFPYFNQEPINTSALDSIIKALEKASSCAVVNMHVLEDFYSTTHEGVAVSNLIYDHYENGDVRDLIRRLEYIINQSTTLPPIESNDSWAIAYLKQETKGCLVSTTTPEDEDWWTPARMLYVSTADEIPRAARKYYVQEAIEEAKFTEYSELMFDSIYFHEPADKIKNLGISFASDIGTVVKHLGYLNDHVISDFSTSANDRERSSKAGNKGVNISPESNNTRRDRSAMSQRDVTIFGETISCEWHTKIWPTRGRIHFYPWAFNNAVLAEKIGRKVVIGIMCRHL</sequence>
<proteinExistence type="predicted"/>
<organism evidence="2 3">
    <name type="scientific">Pseudomonas lundensis</name>
    <dbReference type="NCBI Taxonomy" id="86185"/>
    <lineage>
        <taxon>Bacteria</taxon>
        <taxon>Pseudomonadati</taxon>
        <taxon>Pseudomonadota</taxon>
        <taxon>Gammaproteobacteria</taxon>
        <taxon>Pseudomonadales</taxon>
        <taxon>Pseudomonadaceae</taxon>
        <taxon>Pseudomonas</taxon>
    </lineage>
</organism>
<dbReference type="EMBL" id="NQKG01000022">
    <property type="protein sequence ID" value="OZY53647.1"/>
    <property type="molecule type" value="Genomic_DNA"/>
</dbReference>
<protein>
    <submittedName>
        <fullName evidence="2">Uncharacterized protein</fullName>
    </submittedName>
</protein>
<name>A0ABX4GHQ8_9PSED</name>
<evidence type="ECO:0000313" key="3">
    <source>
        <dbReference type="Proteomes" id="UP000216897"/>
    </source>
</evidence>
<evidence type="ECO:0000313" key="2">
    <source>
        <dbReference type="EMBL" id="OZY53647.1"/>
    </source>
</evidence>